<feature type="compositionally biased region" description="Basic and acidic residues" evidence="1">
    <location>
        <begin position="433"/>
        <end position="444"/>
    </location>
</feature>
<dbReference type="EMBL" id="CAFZ01000217">
    <property type="protein sequence ID" value="CCA73329.1"/>
    <property type="molecule type" value="Genomic_DNA"/>
</dbReference>
<feature type="compositionally biased region" description="Polar residues" evidence="1">
    <location>
        <begin position="19"/>
        <end position="40"/>
    </location>
</feature>
<keyword evidence="3" id="KW-1185">Reference proteome</keyword>
<dbReference type="InParanoid" id="G4TPT6"/>
<organism evidence="2 3">
    <name type="scientific">Serendipita indica (strain DSM 11827)</name>
    <name type="common">Root endophyte fungus</name>
    <name type="synonym">Piriformospora indica</name>
    <dbReference type="NCBI Taxonomy" id="1109443"/>
    <lineage>
        <taxon>Eukaryota</taxon>
        <taxon>Fungi</taxon>
        <taxon>Dikarya</taxon>
        <taxon>Basidiomycota</taxon>
        <taxon>Agaricomycotina</taxon>
        <taxon>Agaricomycetes</taxon>
        <taxon>Sebacinales</taxon>
        <taxon>Serendipitaceae</taxon>
        <taxon>Serendipita</taxon>
    </lineage>
</organism>
<feature type="compositionally biased region" description="Polar residues" evidence="1">
    <location>
        <begin position="67"/>
        <end position="94"/>
    </location>
</feature>
<feature type="compositionally biased region" description="Low complexity" evidence="1">
    <location>
        <begin position="406"/>
        <end position="424"/>
    </location>
</feature>
<comment type="caution">
    <text evidence="2">The sequence shown here is derived from an EMBL/GenBank/DDBJ whole genome shotgun (WGS) entry which is preliminary data.</text>
</comment>
<evidence type="ECO:0000256" key="1">
    <source>
        <dbReference type="SAM" id="MobiDB-lite"/>
    </source>
</evidence>
<reference evidence="2 3" key="1">
    <citation type="journal article" date="2011" name="PLoS Pathog.">
        <title>Endophytic Life Strategies Decoded by Genome and Transcriptome Analyses of the Mutualistic Root Symbiont Piriformospora indica.</title>
        <authorList>
            <person name="Zuccaro A."/>
            <person name="Lahrmann U."/>
            <person name="Guldener U."/>
            <person name="Langen G."/>
            <person name="Pfiffi S."/>
            <person name="Biedenkopf D."/>
            <person name="Wong P."/>
            <person name="Samans B."/>
            <person name="Grimm C."/>
            <person name="Basiewicz M."/>
            <person name="Murat C."/>
            <person name="Martin F."/>
            <person name="Kogel K.H."/>
        </authorList>
    </citation>
    <scope>NUCLEOTIDE SEQUENCE [LARGE SCALE GENOMIC DNA]</scope>
    <source>
        <strain evidence="2 3">DSM 11827</strain>
    </source>
</reference>
<feature type="compositionally biased region" description="Polar residues" evidence="1">
    <location>
        <begin position="102"/>
        <end position="117"/>
    </location>
</feature>
<dbReference type="Proteomes" id="UP000007148">
    <property type="component" value="Unassembled WGS sequence"/>
</dbReference>
<dbReference type="HOGENOM" id="CLU_039435_0_0_1"/>
<accession>G4TPT6</accession>
<dbReference type="AlphaFoldDB" id="G4TPT6"/>
<name>G4TPT6_SERID</name>
<feature type="region of interest" description="Disordered" evidence="1">
    <location>
        <begin position="1"/>
        <end position="119"/>
    </location>
</feature>
<protein>
    <submittedName>
        <fullName evidence="2">Uncharacterized protein</fullName>
    </submittedName>
</protein>
<dbReference type="OrthoDB" id="3210666at2759"/>
<feature type="region of interest" description="Disordered" evidence="1">
    <location>
        <begin position="402"/>
        <end position="447"/>
    </location>
</feature>
<proteinExistence type="predicted"/>
<evidence type="ECO:0000313" key="2">
    <source>
        <dbReference type="EMBL" id="CCA73329.1"/>
    </source>
</evidence>
<gene>
    <name evidence="2" type="ORF">PIIN_07284</name>
</gene>
<evidence type="ECO:0000313" key="3">
    <source>
        <dbReference type="Proteomes" id="UP000007148"/>
    </source>
</evidence>
<dbReference type="eggNOG" id="ENOG502SISZ">
    <property type="taxonomic scope" value="Eukaryota"/>
</dbReference>
<sequence length="485" mass="53049">MSGANPYAGGIGPRHPNLNPYSHQPTSSLPTNTFSYTTGILQGGNHTRHRPTGSRSSQSSNPPPTTARLTPNSSLASLARTTSPGTASSYSTGSDPYHPGSSGFNASTTTLGSSSRYSGEDAPLIQIRPDQKVVHTYNATVSGFVIQFLITVEQSPTVEEESMLTLTYKSGGIERPLCGKEHMRLAIDPQTLRFHIFVFPKPSLPADCLYCVRVWLEAQGVQHRIFSDENLWVGKDPPFSSIQHVALTRQDQPSIPFCKLLSLARVIRKAFKGYVGRASCDFIVIMKNLDPLGSVWGVSVEYQAGGISRLVFEQTKFRLHCRVDDIKFIIYTVPIDSSIPYSNHRIRVWVKGMDGICQRLFKSDEFRVGAELAFEPLLHGPGSVVFATKDASAPTITNYTTSLHTESPQEASSPSGSSEQPSQSRRPNGTTLSDRERSEVEYQEQRMGINVGIGNARVFSSVPSIAPFDENLPSYQAALSSESGR</sequence>